<sequence>MTGIQFVTDEKGHKIAVQIDLKKYGAILEDFWDGLSGESRRNEKGIPLQKVKADLIKLGRLRG</sequence>
<proteinExistence type="predicted"/>
<keyword evidence="2" id="KW-1185">Reference proteome</keyword>
<dbReference type="RefSeq" id="WP_213043284.1">
    <property type="nucleotide sequence ID" value="NZ_CAJNBJ010000017.1"/>
</dbReference>
<name>A0ABN7M3G0_9BACT</name>
<comment type="caution">
    <text evidence="1">The sequence shown here is derived from an EMBL/GenBank/DDBJ whole genome shotgun (WGS) entry which is preliminary data.</text>
</comment>
<evidence type="ECO:0000313" key="1">
    <source>
        <dbReference type="EMBL" id="CAE6775064.1"/>
    </source>
</evidence>
<evidence type="ECO:0000313" key="2">
    <source>
        <dbReference type="Proteomes" id="UP000675880"/>
    </source>
</evidence>
<reference evidence="1 2" key="1">
    <citation type="submission" date="2021-02" db="EMBL/GenBank/DDBJ databases">
        <authorList>
            <person name="Han P."/>
        </authorList>
    </citation>
    <scope>NUCLEOTIDE SEQUENCE [LARGE SCALE GENOMIC DNA]</scope>
    <source>
        <strain evidence="1">Candidatus Nitrospira sp. ZN2</strain>
    </source>
</reference>
<dbReference type="EMBL" id="CAJNBJ010000017">
    <property type="protein sequence ID" value="CAE6775064.1"/>
    <property type="molecule type" value="Genomic_DNA"/>
</dbReference>
<accession>A0ABN7M3G0</accession>
<gene>
    <name evidence="1" type="ORF">NSPZN2_40477</name>
</gene>
<dbReference type="Proteomes" id="UP000675880">
    <property type="component" value="Unassembled WGS sequence"/>
</dbReference>
<protein>
    <submittedName>
        <fullName evidence="1">Uncharacterized protein</fullName>
    </submittedName>
</protein>
<organism evidence="1 2">
    <name type="scientific">Nitrospira defluvii</name>
    <dbReference type="NCBI Taxonomy" id="330214"/>
    <lineage>
        <taxon>Bacteria</taxon>
        <taxon>Pseudomonadati</taxon>
        <taxon>Nitrospirota</taxon>
        <taxon>Nitrospiria</taxon>
        <taxon>Nitrospirales</taxon>
        <taxon>Nitrospiraceae</taxon>
        <taxon>Nitrospira</taxon>
    </lineage>
</organism>